<evidence type="ECO:0000313" key="2">
    <source>
        <dbReference type="Proteomes" id="UP000297649"/>
    </source>
</evidence>
<gene>
    <name evidence="1" type="ORF">EHR08_13450</name>
</gene>
<dbReference type="AlphaFoldDB" id="A0A6H3NS03"/>
<dbReference type="Proteomes" id="UP000297649">
    <property type="component" value="Unassembled WGS sequence"/>
</dbReference>
<dbReference type="EMBL" id="RQHU01000019">
    <property type="protein sequence ID" value="TGN12380.1"/>
    <property type="molecule type" value="Genomic_DNA"/>
</dbReference>
<evidence type="ECO:0000313" key="1">
    <source>
        <dbReference type="EMBL" id="TGN12380.1"/>
    </source>
</evidence>
<dbReference type="SUPFAM" id="SSF51905">
    <property type="entry name" value="FAD/NAD(P)-binding domain"/>
    <property type="match status" value="1"/>
</dbReference>
<protein>
    <submittedName>
        <fullName evidence="1">NAD(P)-binding Rossmann-like domain protein</fullName>
    </submittedName>
</protein>
<dbReference type="OrthoDB" id="317650at2"/>
<comment type="caution">
    <text evidence="1">The sequence shown here is derived from an EMBL/GenBank/DDBJ whole genome shotgun (WGS) entry which is preliminary data.</text>
</comment>
<keyword evidence="2" id="KW-1185">Reference proteome</keyword>
<accession>A0A6H3NS03</accession>
<proteinExistence type="predicted"/>
<name>A0A6H3NS03_9LEPT</name>
<reference evidence="1" key="1">
    <citation type="journal article" date="2019" name="PLoS Negl. Trop. Dis.">
        <title>Revisiting the worldwide diversity of Leptospira species in the environment.</title>
        <authorList>
            <person name="Vincent A.T."/>
            <person name="Schiettekatte O."/>
            <person name="Bourhy P."/>
            <person name="Veyrier F.J."/>
            <person name="Picardeau M."/>
        </authorList>
    </citation>
    <scope>NUCLEOTIDE SEQUENCE [LARGE SCALE GENOMIC DNA]</scope>
    <source>
        <strain evidence="1">201601109</strain>
    </source>
</reference>
<dbReference type="RefSeq" id="WP_135743229.1">
    <property type="nucleotide sequence ID" value="NZ_JAMQPW010000002.1"/>
</dbReference>
<organism evidence="1 2">
    <name type="scientific">Leptospira bandrabouensis</name>
    <dbReference type="NCBI Taxonomy" id="2484903"/>
    <lineage>
        <taxon>Bacteria</taxon>
        <taxon>Pseudomonadati</taxon>
        <taxon>Spirochaetota</taxon>
        <taxon>Spirochaetia</taxon>
        <taxon>Leptospirales</taxon>
        <taxon>Leptospiraceae</taxon>
        <taxon>Leptospira</taxon>
    </lineage>
</organism>
<dbReference type="Gene3D" id="3.90.660.10">
    <property type="match status" value="1"/>
</dbReference>
<dbReference type="InterPro" id="IPR036188">
    <property type="entry name" value="FAD/NAD-bd_sf"/>
</dbReference>
<sequence length="366" mass="42386">MNPNDCYQVPVVVGAGISAATVSMLHPDVVVFDKGKFPGGRLSSKFINDISPFDFGATMFSDKMKISWLGQETNYSISEIWKSNSVRIPIKPIYDDTHFYPEQGMVHLVTSMLGDKKSIQSHTLKNIKLTEDKTWHLKFLISPDKHIKSIFAKNIILTLPIPQILEIFQNSENNQNLKRWCDFLENYNDYRKTLVSYFYWNNWKPNWKEILLDPLAPIPITTTLNRGENWEYQSWESIKYPNQIQTDSGLLVQFGAIFSETHFEDWMDRKKNPTPKSKEILVQGLKNFFGAPEPNLIWLHRWKYAQAQIPLLGKEGSLDLDSEKFEEWKKLCKETGITILGDWLFGAKIERIVGGISFLSHNNLLY</sequence>
<dbReference type="Gene3D" id="3.50.50.60">
    <property type="entry name" value="FAD/NAD(P)-binding domain"/>
    <property type="match status" value="1"/>
</dbReference>